<evidence type="ECO:0000313" key="2">
    <source>
        <dbReference type="Proteomes" id="UP001058974"/>
    </source>
</evidence>
<dbReference type="Proteomes" id="UP001058974">
    <property type="component" value="Chromosome 2"/>
</dbReference>
<reference evidence="1 2" key="1">
    <citation type="journal article" date="2022" name="Nat. Genet.">
        <title>Improved pea reference genome and pan-genome highlight genomic features and evolutionary characteristics.</title>
        <authorList>
            <person name="Yang T."/>
            <person name="Liu R."/>
            <person name="Luo Y."/>
            <person name="Hu S."/>
            <person name="Wang D."/>
            <person name="Wang C."/>
            <person name="Pandey M.K."/>
            <person name="Ge S."/>
            <person name="Xu Q."/>
            <person name="Li N."/>
            <person name="Li G."/>
            <person name="Huang Y."/>
            <person name="Saxena R.K."/>
            <person name="Ji Y."/>
            <person name="Li M."/>
            <person name="Yan X."/>
            <person name="He Y."/>
            <person name="Liu Y."/>
            <person name="Wang X."/>
            <person name="Xiang C."/>
            <person name="Varshney R.K."/>
            <person name="Ding H."/>
            <person name="Gao S."/>
            <person name="Zong X."/>
        </authorList>
    </citation>
    <scope>NUCLEOTIDE SEQUENCE [LARGE SCALE GENOMIC DNA]</scope>
    <source>
        <strain evidence="1 2">cv. Zhongwan 6</strain>
    </source>
</reference>
<accession>A0A9D5B9B9</accession>
<comment type="caution">
    <text evidence="1">The sequence shown here is derived from an EMBL/GenBank/DDBJ whole genome shotgun (WGS) entry which is preliminary data.</text>
</comment>
<organism evidence="1 2">
    <name type="scientific">Pisum sativum</name>
    <name type="common">Garden pea</name>
    <name type="synonym">Lathyrus oleraceus</name>
    <dbReference type="NCBI Taxonomy" id="3888"/>
    <lineage>
        <taxon>Eukaryota</taxon>
        <taxon>Viridiplantae</taxon>
        <taxon>Streptophyta</taxon>
        <taxon>Embryophyta</taxon>
        <taxon>Tracheophyta</taxon>
        <taxon>Spermatophyta</taxon>
        <taxon>Magnoliopsida</taxon>
        <taxon>eudicotyledons</taxon>
        <taxon>Gunneridae</taxon>
        <taxon>Pentapetalae</taxon>
        <taxon>rosids</taxon>
        <taxon>fabids</taxon>
        <taxon>Fabales</taxon>
        <taxon>Fabaceae</taxon>
        <taxon>Papilionoideae</taxon>
        <taxon>50 kb inversion clade</taxon>
        <taxon>NPAAA clade</taxon>
        <taxon>Hologalegina</taxon>
        <taxon>IRL clade</taxon>
        <taxon>Fabeae</taxon>
        <taxon>Lathyrus</taxon>
    </lineage>
</organism>
<name>A0A9D5B9B9_PEA</name>
<dbReference type="EMBL" id="JAMSHJ010000002">
    <property type="protein sequence ID" value="KAI5434616.1"/>
    <property type="molecule type" value="Genomic_DNA"/>
</dbReference>
<proteinExistence type="predicted"/>
<evidence type="ECO:0000313" key="1">
    <source>
        <dbReference type="EMBL" id="KAI5434616.1"/>
    </source>
</evidence>
<sequence>MALIDVFVSRYLWGSPKVGYSFRPSIGPSEGPLTLWDTNEVEVALPCTVLDHCPIMMTIDEENWGLRPTLVSRCWPWIQDLSFKSITTDEGVLSARYGEKGGRLYFGGSGGSVWWRNLKNIREGVSLVDGWWLLDNID</sequence>
<dbReference type="Gramene" id="Psat02G0144800-T1">
    <property type="protein sequence ID" value="KAI5434616.1"/>
    <property type="gene ID" value="KIW84_021448"/>
</dbReference>
<keyword evidence="2" id="KW-1185">Reference proteome</keyword>
<protein>
    <submittedName>
        <fullName evidence="1">Uncharacterized protein</fullName>
    </submittedName>
</protein>
<dbReference type="AlphaFoldDB" id="A0A9D5B9B9"/>
<gene>
    <name evidence="1" type="ORF">KIW84_021448</name>
</gene>